<dbReference type="InterPro" id="IPR012341">
    <property type="entry name" value="6hp_glycosidase-like_sf"/>
</dbReference>
<proteinExistence type="inferred from homology"/>
<evidence type="ECO:0000313" key="4">
    <source>
        <dbReference type="Proteomes" id="UP000179129"/>
    </source>
</evidence>
<dbReference type="PANTHER" id="PTHR15108">
    <property type="entry name" value="N-ACYLGLUCOSAMINE-2-EPIMERASE"/>
    <property type="match status" value="1"/>
</dbReference>
<name>A0A1F5YL28_9BACT</name>
<accession>A0A1F5YL28</accession>
<dbReference type="EMBL" id="MFIX01000241">
    <property type="protein sequence ID" value="OGG00794.1"/>
    <property type="molecule type" value="Genomic_DNA"/>
</dbReference>
<evidence type="ECO:0000313" key="3">
    <source>
        <dbReference type="EMBL" id="OGG00794.1"/>
    </source>
</evidence>
<dbReference type="Gene3D" id="1.50.10.10">
    <property type="match status" value="1"/>
</dbReference>
<dbReference type="Pfam" id="PF07221">
    <property type="entry name" value="GlcNAc_2-epim"/>
    <property type="match status" value="1"/>
</dbReference>
<organism evidence="3 4">
    <name type="scientific">Candidatus Glassbacteria bacterium RIFCSPLOWO2_12_FULL_58_11</name>
    <dbReference type="NCBI Taxonomy" id="1817867"/>
    <lineage>
        <taxon>Bacteria</taxon>
        <taxon>Candidatus Glassiibacteriota</taxon>
    </lineage>
</organism>
<dbReference type="SUPFAM" id="SSF48208">
    <property type="entry name" value="Six-hairpin glycosidases"/>
    <property type="match status" value="1"/>
</dbReference>
<gene>
    <name evidence="3" type="ORF">A3F83_02335</name>
</gene>
<dbReference type="InterPro" id="IPR010819">
    <property type="entry name" value="AGE/CE"/>
</dbReference>
<comment type="similarity">
    <text evidence="1">Belongs to the N-acylglucosamine 2-epimerase family.</text>
</comment>
<dbReference type="GO" id="GO:0016853">
    <property type="term" value="F:isomerase activity"/>
    <property type="evidence" value="ECO:0007669"/>
    <property type="project" value="UniProtKB-KW"/>
</dbReference>
<keyword evidence="2" id="KW-0413">Isomerase</keyword>
<dbReference type="Proteomes" id="UP000179129">
    <property type="component" value="Unassembled WGS sequence"/>
</dbReference>
<reference evidence="3 4" key="1">
    <citation type="journal article" date="2016" name="Nat. Commun.">
        <title>Thousands of microbial genomes shed light on interconnected biogeochemical processes in an aquifer system.</title>
        <authorList>
            <person name="Anantharaman K."/>
            <person name="Brown C.T."/>
            <person name="Hug L.A."/>
            <person name="Sharon I."/>
            <person name="Castelle C.J."/>
            <person name="Probst A.J."/>
            <person name="Thomas B.C."/>
            <person name="Singh A."/>
            <person name="Wilkins M.J."/>
            <person name="Karaoz U."/>
            <person name="Brodie E.L."/>
            <person name="Williams K.H."/>
            <person name="Hubbard S.S."/>
            <person name="Banfield J.F."/>
        </authorList>
    </citation>
    <scope>NUCLEOTIDE SEQUENCE [LARGE SCALE GENOMIC DNA]</scope>
</reference>
<sequence length="387" mass="44570">MFDAGKYIESYRKELYESVLPFWIEHSLDHEYGGYFNCLDADGTVYDTTKHMWLQCRQVWMLSRLYNALEKNPAWLEAARLGLDFIRRCGRTPEGRVYFSLTREGRPLFIQRKIFAECFYIAALDEYARASGDQSLKDEARRLFEQVLAWRADPAILGRPVLEGQPATSTMSEPMMLLWVADQLSGGGIHHPQSPLMQSCVAEILLHARAERKLVLENVAPDGAPLPGSLGRLMNPGHAIEAGWFVLEHLRGTGERKAAAAAISMIDWSFDRGWDPEYGGIFYFMDSEGLPPFQLEWTMKLWWPHCEALIGLMLAYRETGEPHYLEKFERVSEYAFTHFSDPRHGEWFGYLDRQGRLTHTLKGGPYKGFFHLPRMLMMCLKLLEELA</sequence>
<dbReference type="InterPro" id="IPR008928">
    <property type="entry name" value="6-hairpin_glycosidase_sf"/>
</dbReference>
<dbReference type="AlphaFoldDB" id="A0A1F5YL28"/>
<dbReference type="GO" id="GO:0005975">
    <property type="term" value="P:carbohydrate metabolic process"/>
    <property type="evidence" value="ECO:0007669"/>
    <property type="project" value="InterPro"/>
</dbReference>
<protein>
    <recommendedName>
        <fullName evidence="5">N-acylglucosamine 2-epimerase</fullName>
    </recommendedName>
</protein>
<dbReference type="STRING" id="1817867.A3F83_02335"/>
<evidence type="ECO:0000256" key="2">
    <source>
        <dbReference type="ARBA" id="ARBA00023235"/>
    </source>
</evidence>
<evidence type="ECO:0000256" key="1">
    <source>
        <dbReference type="ARBA" id="ARBA00008558"/>
    </source>
</evidence>
<dbReference type="FunFam" id="1.50.10.10:FF:000021">
    <property type="entry name" value="N-acylglucosamine 2-epimerase"/>
    <property type="match status" value="1"/>
</dbReference>
<evidence type="ECO:0008006" key="5">
    <source>
        <dbReference type="Google" id="ProtNLM"/>
    </source>
</evidence>
<comment type="caution">
    <text evidence="3">The sequence shown here is derived from an EMBL/GenBank/DDBJ whole genome shotgun (WGS) entry which is preliminary data.</text>
</comment>